<proteinExistence type="predicted"/>
<organism evidence="1 2">
    <name type="scientific">Campylobacter hyointestinalis subsp. hyointestinalis</name>
    <dbReference type="NCBI Taxonomy" id="91352"/>
    <lineage>
        <taxon>Bacteria</taxon>
        <taxon>Pseudomonadati</taxon>
        <taxon>Campylobacterota</taxon>
        <taxon>Epsilonproteobacteria</taxon>
        <taxon>Campylobacterales</taxon>
        <taxon>Campylobacteraceae</taxon>
        <taxon>Campylobacter</taxon>
    </lineage>
</organism>
<dbReference type="EMBL" id="FAVC01000001">
    <property type="protein sequence ID" value="CUU73983.1"/>
    <property type="molecule type" value="Genomic_DNA"/>
</dbReference>
<evidence type="ECO:0000313" key="2">
    <source>
        <dbReference type="Proteomes" id="UP000052245"/>
    </source>
</evidence>
<dbReference type="Proteomes" id="UP000052245">
    <property type="component" value="Unassembled WGS sequence"/>
</dbReference>
<protein>
    <submittedName>
        <fullName evidence="1">Uncharacterized protein conserved in bacteria</fullName>
    </submittedName>
</protein>
<sequence length="53" mass="6074">MAEEKETLKGSNIVQIRLSDKQKNDLQKKADEVGLPLTQYIIFLITKDLKNTL</sequence>
<reference evidence="1 2" key="1">
    <citation type="submission" date="2015-11" db="EMBL/GenBank/DDBJ databases">
        <authorList>
            <consortium name="Pathogen Informatics"/>
        </authorList>
    </citation>
    <scope>NUCLEOTIDE SEQUENCE [LARGE SCALE GENOMIC DNA]</scope>
    <source>
        <strain evidence="1 2">007A-0283</strain>
    </source>
</reference>
<accession>A0A9W5AMA5</accession>
<gene>
    <name evidence="1" type="ORF">ERS739223_00425</name>
</gene>
<comment type="caution">
    <text evidence="1">The sequence shown here is derived from an EMBL/GenBank/DDBJ whole genome shotgun (WGS) entry which is preliminary data.</text>
</comment>
<evidence type="ECO:0000313" key="1">
    <source>
        <dbReference type="EMBL" id="CUU73983.1"/>
    </source>
</evidence>
<dbReference type="AlphaFoldDB" id="A0A9W5AMA5"/>
<name>A0A9W5AMA5_CAMHY</name>
<dbReference type="RefSeq" id="WP_277934172.1">
    <property type="nucleotide sequence ID" value="NZ_FAUY01000002.1"/>
</dbReference>